<protein>
    <submittedName>
        <fullName evidence="1">Uncharacterized protein</fullName>
    </submittedName>
</protein>
<accession>A0AAE1SRV7</accession>
<evidence type="ECO:0000313" key="1">
    <source>
        <dbReference type="EMBL" id="KAK4374478.1"/>
    </source>
</evidence>
<keyword evidence="2" id="KW-1185">Reference proteome</keyword>
<dbReference type="EMBL" id="JAVYJV010000003">
    <property type="protein sequence ID" value="KAK4374478.1"/>
    <property type="molecule type" value="Genomic_DNA"/>
</dbReference>
<organism evidence="1 2">
    <name type="scientific">Anisodus tanguticus</name>
    <dbReference type="NCBI Taxonomy" id="243964"/>
    <lineage>
        <taxon>Eukaryota</taxon>
        <taxon>Viridiplantae</taxon>
        <taxon>Streptophyta</taxon>
        <taxon>Embryophyta</taxon>
        <taxon>Tracheophyta</taxon>
        <taxon>Spermatophyta</taxon>
        <taxon>Magnoliopsida</taxon>
        <taxon>eudicotyledons</taxon>
        <taxon>Gunneridae</taxon>
        <taxon>Pentapetalae</taxon>
        <taxon>asterids</taxon>
        <taxon>lamiids</taxon>
        <taxon>Solanales</taxon>
        <taxon>Solanaceae</taxon>
        <taxon>Solanoideae</taxon>
        <taxon>Hyoscyameae</taxon>
        <taxon>Anisodus</taxon>
    </lineage>
</organism>
<dbReference type="PANTHER" id="PTHR35748">
    <property type="entry name" value="OS05G0358400 PROTEIN"/>
    <property type="match status" value="1"/>
</dbReference>
<gene>
    <name evidence="1" type="ORF">RND71_005155</name>
</gene>
<dbReference type="PANTHER" id="PTHR35748:SF1">
    <property type="entry name" value="OS05G0358400 PROTEIN"/>
    <property type="match status" value="1"/>
</dbReference>
<proteinExistence type="predicted"/>
<dbReference type="AlphaFoldDB" id="A0AAE1SRV7"/>
<comment type="caution">
    <text evidence="1">The sequence shown here is derived from an EMBL/GenBank/DDBJ whole genome shotgun (WGS) entry which is preliminary data.</text>
</comment>
<dbReference type="Proteomes" id="UP001291623">
    <property type="component" value="Unassembled WGS sequence"/>
</dbReference>
<reference evidence="1" key="1">
    <citation type="submission" date="2023-12" db="EMBL/GenBank/DDBJ databases">
        <title>Genome assembly of Anisodus tanguticus.</title>
        <authorList>
            <person name="Wang Y.-J."/>
        </authorList>
    </citation>
    <scope>NUCLEOTIDE SEQUENCE</scope>
    <source>
        <strain evidence="1">KB-2021</strain>
        <tissue evidence="1">Leaf</tissue>
    </source>
</reference>
<evidence type="ECO:0000313" key="2">
    <source>
        <dbReference type="Proteomes" id="UP001291623"/>
    </source>
</evidence>
<sequence>MHVIHMTTHSTPPSILFPPTLPRARVSTRLRLTYVTSATLHPRSLRFSSFPRRSYFRRPKFTMPSAASASADDGELKFPLELTDEFDFDRIVSSDGLISICGFGSLLSERSARSTFPDLINFRVAKLSGFRRVFAHTAPIFFERGIAKPETKEISSLSVEPCEGENLIVTIFEIQGSEIPAFLEREHEFRFLAVIPETLNGLFYINPAVICTRYSDEEYLKTRCKGDKYIFFQRYGRYNIDKIWRDDILPCRVYLRHCVLAAQNLGDLAYDNFLDHTFLGDRRTTIREYLSTTGSGIMEEEPPELLKERYGG</sequence>
<name>A0AAE1SRV7_9SOLA</name>